<dbReference type="InterPro" id="IPR036390">
    <property type="entry name" value="WH_DNA-bd_sf"/>
</dbReference>
<keyword evidence="1" id="KW-0805">Transcription regulation</keyword>
<dbReference type="Proteomes" id="UP000053244">
    <property type="component" value="Unassembled WGS sequence"/>
</dbReference>
<dbReference type="PROSITE" id="PS50987">
    <property type="entry name" value="HTH_ARSR_2"/>
    <property type="match status" value="1"/>
</dbReference>
<dbReference type="RefSeq" id="WP_067701313.1">
    <property type="nucleotide sequence ID" value="NZ_LLZH01000303.1"/>
</dbReference>
<comment type="caution">
    <text evidence="5">The sequence shown here is derived from an EMBL/GenBank/DDBJ whole genome shotgun (WGS) entry which is preliminary data.</text>
</comment>
<dbReference type="Gene3D" id="1.10.10.10">
    <property type="entry name" value="Winged helix-like DNA-binding domain superfamily/Winged helix DNA-binding domain"/>
    <property type="match status" value="1"/>
</dbReference>
<dbReference type="PRINTS" id="PR00778">
    <property type="entry name" value="HTHARSR"/>
</dbReference>
<dbReference type="AlphaFoldDB" id="A0A101JHK1"/>
<dbReference type="SMART" id="SM00418">
    <property type="entry name" value="HTH_ARSR"/>
    <property type="match status" value="1"/>
</dbReference>
<dbReference type="InterPro" id="IPR051011">
    <property type="entry name" value="Metal_resp_trans_reg"/>
</dbReference>
<proteinExistence type="predicted"/>
<evidence type="ECO:0000313" key="5">
    <source>
        <dbReference type="EMBL" id="KUL26909.1"/>
    </source>
</evidence>
<sequence>MAGQTFLEADSVAAAALLGAIASPVRWRLLAFLADGATRCVCELQPVAAVPTGLLSYHLRVLREAGLVRATRRGTRVYYTIVADLPEQLHRALPAPGYACADPSVDEAVTR</sequence>
<accession>A0A101JHK1</accession>
<dbReference type="InterPro" id="IPR001845">
    <property type="entry name" value="HTH_ArsR_DNA-bd_dom"/>
</dbReference>
<dbReference type="EMBL" id="LLZH01000303">
    <property type="protein sequence ID" value="KUL26909.1"/>
    <property type="molecule type" value="Genomic_DNA"/>
</dbReference>
<dbReference type="InterPro" id="IPR011991">
    <property type="entry name" value="ArsR-like_HTH"/>
</dbReference>
<organism evidence="5 6">
    <name type="scientific">Actinoplanes awajinensis subsp. mycoplanecinus</name>
    <dbReference type="NCBI Taxonomy" id="135947"/>
    <lineage>
        <taxon>Bacteria</taxon>
        <taxon>Bacillati</taxon>
        <taxon>Actinomycetota</taxon>
        <taxon>Actinomycetes</taxon>
        <taxon>Micromonosporales</taxon>
        <taxon>Micromonosporaceae</taxon>
        <taxon>Actinoplanes</taxon>
    </lineage>
</organism>
<dbReference type="PANTHER" id="PTHR43132:SF2">
    <property type="entry name" value="ARSENICAL RESISTANCE OPERON REPRESSOR ARSR-RELATED"/>
    <property type="match status" value="1"/>
</dbReference>
<evidence type="ECO:0000259" key="4">
    <source>
        <dbReference type="PROSITE" id="PS50987"/>
    </source>
</evidence>
<evidence type="ECO:0000313" key="6">
    <source>
        <dbReference type="Proteomes" id="UP000053244"/>
    </source>
</evidence>
<dbReference type="CDD" id="cd00090">
    <property type="entry name" value="HTH_ARSR"/>
    <property type="match status" value="1"/>
</dbReference>
<dbReference type="NCBIfam" id="NF033788">
    <property type="entry name" value="HTH_metalloreg"/>
    <property type="match status" value="1"/>
</dbReference>
<dbReference type="SUPFAM" id="SSF46785">
    <property type="entry name" value="Winged helix' DNA-binding domain"/>
    <property type="match status" value="1"/>
</dbReference>
<gene>
    <name evidence="5" type="ORF">ADL15_36850</name>
</gene>
<keyword evidence="6" id="KW-1185">Reference proteome</keyword>
<evidence type="ECO:0000256" key="3">
    <source>
        <dbReference type="ARBA" id="ARBA00023163"/>
    </source>
</evidence>
<reference evidence="5 6" key="1">
    <citation type="submission" date="2015-10" db="EMBL/GenBank/DDBJ databases">
        <authorList>
            <person name="Gilbert D.G."/>
        </authorList>
    </citation>
    <scope>NUCLEOTIDE SEQUENCE [LARGE SCALE GENOMIC DNA]</scope>
    <source>
        <strain evidence="5 6">NRRL B-16712</strain>
    </source>
</reference>
<feature type="domain" description="HTH arsR-type" evidence="4">
    <location>
        <begin position="6"/>
        <end position="101"/>
    </location>
</feature>
<dbReference type="GO" id="GO:0003677">
    <property type="term" value="F:DNA binding"/>
    <property type="evidence" value="ECO:0007669"/>
    <property type="project" value="UniProtKB-KW"/>
</dbReference>
<keyword evidence="3" id="KW-0804">Transcription</keyword>
<dbReference type="GO" id="GO:0003700">
    <property type="term" value="F:DNA-binding transcription factor activity"/>
    <property type="evidence" value="ECO:0007669"/>
    <property type="project" value="InterPro"/>
</dbReference>
<evidence type="ECO:0000256" key="2">
    <source>
        <dbReference type="ARBA" id="ARBA00023125"/>
    </source>
</evidence>
<dbReference type="InterPro" id="IPR036388">
    <property type="entry name" value="WH-like_DNA-bd_sf"/>
</dbReference>
<keyword evidence="2" id="KW-0238">DNA-binding</keyword>
<protein>
    <recommendedName>
        <fullName evidence="4">HTH arsR-type domain-containing protein</fullName>
    </recommendedName>
</protein>
<name>A0A101JHK1_9ACTN</name>
<dbReference type="Pfam" id="PF01022">
    <property type="entry name" value="HTH_5"/>
    <property type="match status" value="1"/>
</dbReference>
<evidence type="ECO:0000256" key="1">
    <source>
        <dbReference type="ARBA" id="ARBA00023015"/>
    </source>
</evidence>
<dbReference type="PANTHER" id="PTHR43132">
    <property type="entry name" value="ARSENICAL RESISTANCE OPERON REPRESSOR ARSR-RELATED"/>
    <property type="match status" value="1"/>
</dbReference>